<dbReference type="GeneID" id="55412304"/>
<reference evidence="1 2" key="1">
    <citation type="journal article" date="2013" name="PLoS Genet.">
        <title>Expanding the Marine Virosphere Using Metagenomics.</title>
        <authorList>
            <person name="Mizuno C.M."/>
            <person name="Rodriguez-Valera F."/>
            <person name="Kimes N.E."/>
            <person name="Ghai R."/>
        </authorList>
    </citation>
    <scope>NUCLEOTIDE SEQUENCE [LARGE SCALE GENOMIC DNA]</scope>
    <source>
        <strain evidence="1">UvMED-CGR-U-MedDCM-OCT-S39-C11</strain>
    </source>
</reference>
<sequence length="196" mass="21713">MANNISSDVQEIAFAFLSEPRENLSGDLEWNVGLNVPVAAMQQFEDAALAEIEDKQKAGKFPKPTPKGWNTPWKDSYKKAEDGSKIKVDDHNLVVFKRKVQRKFRGETVRNNPPIIFDSLGQKVPNPPRLGSGSKVKVIYQAYAYDTAVKGVQFQLMGLQIVELKAAASEISVAPVEGGWQAEREGIDELQAILND</sequence>
<keyword evidence="1" id="KW-0238">DNA-binding</keyword>
<dbReference type="KEGG" id="vg:55412304"/>
<evidence type="ECO:0000313" key="1">
    <source>
        <dbReference type="EMBL" id="BAQ94482.1"/>
    </source>
</evidence>
<protein>
    <submittedName>
        <fullName evidence="1">Phage single-stranded DNA-binding protein</fullName>
    </submittedName>
</protein>
<dbReference type="RefSeq" id="YP_009777979.1">
    <property type="nucleotide sequence ID" value="NC_047708.1"/>
</dbReference>
<dbReference type="Gene3D" id="2.40.50.140">
    <property type="entry name" value="Nucleic acid-binding proteins"/>
    <property type="match status" value="1"/>
</dbReference>
<dbReference type="InterPro" id="IPR012340">
    <property type="entry name" value="NA-bd_OB-fold"/>
</dbReference>
<dbReference type="GO" id="GO:0003677">
    <property type="term" value="F:DNA binding"/>
    <property type="evidence" value="ECO:0007669"/>
    <property type="project" value="UniProtKB-KW"/>
</dbReference>
<dbReference type="Proteomes" id="UP000505326">
    <property type="component" value="Segment"/>
</dbReference>
<evidence type="ECO:0000313" key="2">
    <source>
        <dbReference type="Proteomes" id="UP000505326"/>
    </source>
</evidence>
<dbReference type="SUPFAM" id="SSF50249">
    <property type="entry name" value="Nucleic acid-binding proteins"/>
    <property type="match status" value="1"/>
</dbReference>
<name>A0A6S4PA68_9CAUD</name>
<proteinExistence type="predicted"/>
<dbReference type="EMBL" id="AP013549">
    <property type="protein sequence ID" value="BAQ94482.1"/>
    <property type="molecule type" value="Genomic_DNA"/>
</dbReference>
<keyword evidence="2" id="KW-1185">Reference proteome</keyword>
<organism evidence="1 2">
    <name type="scientific">uncultured phage_MedDCM-OCT-S39-C11</name>
    <dbReference type="NCBI Taxonomy" id="2740805"/>
    <lineage>
        <taxon>Viruses</taxon>
        <taxon>Duplodnaviria</taxon>
        <taxon>Heunggongvirae</taxon>
        <taxon>Uroviricota</taxon>
        <taxon>Caudoviricetes</taxon>
        <taxon>Autographivirales</taxon>
        <taxon>Krakvirus</taxon>
        <taxon>Krakvirus S39C11</taxon>
    </lineage>
</organism>
<accession>A0A6S4PA68</accession>